<accession>A0ABY4F5A6</accession>
<dbReference type="EMBL" id="CP095049">
    <property type="protein sequence ID" value="UOQ51228.1"/>
    <property type="molecule type" value="Genomic_DNA"/>
</dbReference>
<name>A0ABY4F5A6_9BACT</name>
<dbReference type="Gene3D" id="3.30.1330.40">
    <property type="entry name" value="RutC-like"/>
    <property type="match status" value="1"/>
</dbReference>
<reference evidence="1 2" key="1">
    <citation type="submission" date="2022-04" db="EMBL/GenBank/DDBJ databases">
        <title>Hymenobacter sp. isolated from the air.</title>
        <authorList>
            <person name="Won M."/>
            <person name="Lee C.-M."/>
            <person name="Woen H.-Y."/>
            <person name="Kwon S.-W."/>
        </authorList>
    </citation>
    <scope>NUCLEOTIDE SEQUENCE [LARGE SCALE GENOMIC DNA]</scope>
    <source>
        <strain evidence="2">5116 S-27</strain>
    </source>
</reference>
<sequence>MRQNIASGAPWESIVGYSRAVRIGNVVEVAGTTAQDGETITGLTAYEQTRRALEKIADALTEAGAALTDVVRTRIFTTDISQWEEIGRAHGEFFAAIRPAATMVEVRALIDARLLVEIEATAIIS</sequence>
<dbReference type="CDD" id="cd06154">
    <property type="entry name" value="YjgF_YER057c_UK114_like_6"/>
    <property type="match status" value="1"/>
</dbReference>
<dbReference type="RefSeq" id="WP_244714424.1">
    <property type="nucleotide sequence ID" value="NZ_CP095049.1"/>
</dbReference>
<protein>
    <submittedName>
        <fullName evidence="1">RidA family protein</fullName>
    </submittedName>
</protein>
<dbReference type="SUPFAM" id="SSF55298">
    <property type="entry name" value="YjgF-like"/>
    <property type="match status" value="1"/>
</dbReference>
<dbReference type="InterPro" id="IPR035959">
    <property type="entry name" value="RutC-like_sf"/>
</dbReference>
<dbReference type="Proteomes" id="UP000831785">
    <property type="component" value="Chromosome"/>
</dbReference>
<proteinExistence type="predicted"/>
<dbReference type="InterPro" id="IPR006175">
    <property type="entry name" value="YjgF/YER057c/UK114"/>
</dbReference>
<dbReference type="PANTHER" id="PTHR43857">
    <property type="entry name" value="BLR7761 PROTEIN"/>
    <property type="match status" value="1"/>
</dbReference>
<gene>
    <name evidence="1" type="ORF">MUN80_15830</name>
</gene>
<evidence type="ECO:0000313" key="1">
    <source>
        <dbReference type="EMBL" id="UOQ51228.1"/>
    </source>
</evidence>
<keyword evidence="2" id="KW-1185">Reference proteome</keyword>
<dbReference type="Pfam" id="PF01042">
    <property type="entry name" value="Ribonuc_L-PSP"/>
    <property type="match status" value="1"/>
</dbReference>
<organism evidence="1 2">
    <name type="scientific">Hymenobacter cellulosivorans</name>
    <dbReference type="NCBI Taxonomy" id="2932249"/>
    <lineage>
        <taxon>Bacteria</taxon>
        <taxon>Pseudomonadati</taxon>
        <taxon>Bacteroidota</taxon>
        <taxon>Cytophagia</taxon>
        <taxon>Cytophagales</taxon>
        <taxon>Hymenobacteraceae</taxon>
        <taxon>Hymenobacter</taxon>
    </lineage>
</organism>
<dbReference type="PANTHER" id="PTHR43857:SF1">
    <property type="entry name" value="YJGH FAMILY PROTEIN"/>
    <property type="match status" value="1"/>
</dbReference>
<evidence type="ECO:0000313" key="2">
    <source>
        <dbReference type="Proteomes" id="UP000831785"/>
    </source>
</evidence>